<dbReference type="AlphaFoldDB" id="A0A8B7NWW7"/>
<keyword evidence="10" id="KW-1133">Transmembrane helix</keyword>
<keyword evidence="9" id="KW-0735">Signal-anchor</keyword>
<feature type="domain" description="ILEI/PANDER" evidence="14">
    <location>
        <begin position="378"/>
        <end position="466"/>
    </location>
</feature>
<keyword evidence="15" id="KW-1185">Reference proteome</keyword>
<evidence type="ECO:0000256" key="9">
    <source>
        <dbReference type="ARBA" id="ARBA00022968"/>
    </source>
</evidence>
<dbReference type="InterPro" id="IPR039477">
    <property type="entry name" value="ILEI/PANDER_dom"/>
</dbReference>
<dbReference type="Gene3D" id="3.90.550.10">
    <property type="entry name" value="Spore Coat Polysaccharide Biosynthesis Protein SpsA, Chain A"/>
    <property type="match status" value="1"/>
</dbReference>
<keyword evidence="12" id="KW-0472">Membrane</keyword>
<dbReference type="UniPathway" id="UPA00378"/>
<protein>
    <submittedName>
        <fullName evidence="16">Protein O-linked-mannose beta-1,2-N-acetylglucosaminyltransferase 1</fullName>
    </submittedName>
</protein>
<evidence type="ECO:0000259" key="14">
    <source>
        <dbReference type="Pfam" id="PF15711"/>
    </source>
</evidence>
<evidence type="ECO:0000256" key="10">
    <source>
        <dbReference type="ARBA" id="ARBA00022989"/>
    </source>
</evidence>
<dbReference type="InterPro" id="IPR004139">
    <property type="entry name" value="Glyco_trans_13"/>
</dbReference>
<evidence type="ECO:0000256" key="5">
    <source>
        <dbReference type="ARBA" id="ARBA00022676"/>
    </source>
</evidence>
<dbReference type="InterPro" id="IPR052463">
    <property type="entry name" value="O-linked_mannose_GnT"/>
</dbReference>
<evidence type="ECO:0000256" key="7">
    <source>
        <dbReference type="ARBA" id="ARBA00022692"/>
    </source>
</evidence>
<dbReference type="RefSeq" id="XP_018018258.2">
    <property type="nucleotide sequence ID" value="XM_018162769.2"/>
</dbReference>
<sequence length="960" mass="108262">MGAATAARVDNFNFHGGKPETTNSLIAEVKQFNQIFHETNEAKTTTPIDQLSNSSTLEGFQHEGNATHVNPVVFDWQLIDKLSAGRDMPILKRVKRHDAALDEDTPSASQAQFAGQKMMKVSAIHPFKEKTRDTMPLLTQHRLLPGIGKRNVAAGKRLLQRKEELKDSEILSNEDVSEIGYKFSEDLKSPEANFSRDNFNTKLNWKTNLSGNIARNDNGSQKLHLNSQKEKTTNKMDFDHPFLGIPKFRRQTTMQLGAESASPRKNELTVVKSEMVNKNQDELKSPSSIMMINEKEIERFQIFSNKIFHRPPRMVVAPDNLGNTLTHSSPPKDTEGYIHLRIFVSKDGVVVHINGEKMYESWREFMPWGTRMTRLHAGAHVLALDAATGRLLKTVKLMTWQRASAKELVRELKMINPGRIIIIVGAPEFVHYLSVEAIKELTLHWGSLIIDRLVEYDSYVLVTRSGGSVISEGARIKYLNLSTQAGGNSTRWDGPPMIFDLAIPSSKHGRCSGRDALQGEHRIFCELYEGHGEFCTCNASSTLLLQQLQPLQMQEKIISRPAIAVALIGGGRLSRTLDQLRIIRASPGGHSVPVVMFTDSPNTEAENFARLINITVNVYPNMPFKKGSAARVNAMVQRAAWQVFVEVPTVRFAILLEDDLQLAPDFMSYFEQTTQLLEDRSELLFCVSAYNYNAYPTTARDLTRLVRHQGPPAYGWMITAAVATEIREIDHWPLEFNPSDWDYYLKAAVLGSRHILAPEVPRTRHVGGGGVHVSGIEQERYYDARAFNSNVTNVTLDLASARRLSYYVAHRTRIKKSAKIDLTKIHPCDPVLFSSHPDVKAFTFFLDMPTESDEYKTLATVMKCLGASDRGESEHLLRMYHYIYRGIYIYMVACPQSFYCKYNTGNMTLYRPTESDVVKADSSYLQRHPVTDTTSYRLLTNNFADDVALDNVFASTQTQG</sequence>
<evidence type="ECO:0000313" key="16">
    <source>
        <dbReference type="RefSeq" id="XP_018018258.2"/>
    </source>
</evidence>
<dbReference type="KEGG" id="hazt:108674799"/>
<keyword evidence="7" id="KW-0812">Transmembrane</keyword>
<dbReference type="GO" id="GO:0000139">
    <property type="term" value="C:Golgi membrane"/>
    <property type="evidence" value="ECO:0007669"/>
    <property type="project" value="UniProtKB-SubCell"/>
</dbReference>
<evidence type="ECO:0000256" key="1">
    <source>
        <dbReference type="ARBA" id="ARBA00001936"/>
    </source>
</evidence>
<evidence type="ECO:0000256" key="4">
    <source>
        <dbReference type="ARBA" id="ARBA00006492"/>
    </source>
</evidence>
<keyword evidence="5" id="KW-0328">Glycosyltransferase</keyword>
<accession>A0A8B7NWW7</accession>
<organism evidence="15 16">
    <name type="scientific">Hyalella azteca</name>
    <name type="common">Amphipod</name>
    <dbReference type="NCBI Taxonomy" id="294128"/>
    <lineage>
        <taxon>Eukaryota</taxon>
        <taxon>Metazoa</taxon>
        <taxon>Ecdysozoa</taxon>
        <taxon>Arthropoda</taxon>
        <taxon>Crustacea</taxon>
        <taxon>Multicrustacea</taxon>
        <taxon>Malacostraca</taxon>
        <taxon>Eumalacostraca</taxon>
        <taxon>Peracarida</taxon>
        <taxon>Amphipoda</taxon>
        <taxon>Senticaudata</taxon>
        <taxon>Talitrida</taxon>
        <taxon>Talitroidea</taxon>
        <taxon>Hyalellidae</taxon>
        <taxon>Hyalella</taxon>
    </lineage>
</organism>
<evidence type="ECO:0000256" key="11">
    <source>
        <dbReference type="ARBA" id="ARBA00023034"/>
    </source>
</evidence>
<proteinExistence type="inferred from homology"/>
<dbReference type="Pfam" id="PF03071">
    <property type="entry name" value="GNT-I"/>
    <property type="match status" value="1"/>
</dbReference>
<keyword evidence="8" id="KW-0479">Metal-binding</keyword>
<evidence type="ECO:0000256" key="3">
    <source>
        <dbReference type="ARBA" id="ARBA00004922"/>
    </source>
</evidence>
<dbReference type="GO" id="GO:0046872">
    <property type="term" value="F:metal ion binding"/>
    <property type="evidence" value="ECO:0007669"/>
    <property type="project" value="UniProtKB-KW"/>
</dbReference>
<dbReference type="GO" id="GO:0016266">
    <property type="term" value="P:protein O-linked glycosylation via N-acetyl-galactosamine"/>
    <property type="evidence" value="ECO:0007669"/>
    <property type="project" value="TreeGrafter"/>
</dbReference>
<keyword evidence="13" id="KW-0464">Manganese</keyword>
<comment type="cofactor">
    <cofactor evidence="1">
        <name>Mn(2+)</name>
        <dbReference type="ChEBI" id="CHEBI:29035"/>
    </cofactor>
</comment>
<comment type="pathway">
    <text evidence="3">Protein modification; protein glycosylation.</text>
</comment>
<evidence type="ECO:0000313" key="15">
    <source>
        <dbReference type="Proteomes" id="UP000694843"/>
    </source>
</evidence>
<comment type="subcellular location">
    <subcellularLocation>
        <location evidence="2">Golgi apparatus membrane</location>
        <topology evidence="2">Single-pass type II membrane protein</topology>
    </subcellularLocation>
</comment>
<keyword evidence="6" id="KW-0808">Transferase</keyword>
<dbReference type="SUPFAM" id="SSF53448">
    <property type="entry name" value="Nucleotide-diphospho-sugar transferases"/>
    <property type="match status" value="1"/>
</dbReference>
<dbReference type="PANTHER" id="PTHR46396:SF2">
    <property type="entry name" value="ILEI_PANDER DOMAIN-CONTAINING PROTEIN"/>
    <property type="match status" value="1"/>
</dbReference>
<dbReference type="Pfam" id="PF15711">
    <property type="entry name" value="ILEI"/>
    <property type="match status" value="1"/>
</dbReference>
<dbReference type="PANTHER" id="PTHR46396">
    <property type="entry name" value="PROTEIN O-LINKED-MANNOSE BETA-1,2-N-ACETYLGLUCOSAMINYLTRANSFERASE 1"/>
    <property type="match status" value="1"/>
</dbReference>
<dbReference type="OrthoDB" id="6355844at2759"/>
<evidence type="ECO:0000256" key="2">
    <source>
        <dbReference type="ARBA" id="ARBA00004323"/>
    </source>
</evidence>
<evidence type="ECO:0000256" key="12">
    <source>
        <dbReference type="ARBA" id="ARBA00023136"/>
    </source>
</evidence>
<gene>
    <name evidence="16" type="primary">LOC108674799</name>
</gene>
<evidence type="ECO:0000256" key="8">
    <source>
        <dbReference type="ARBA" id="ARBA00022723"/>
    </source>
</evidence>
<name>A0A8B7NWW7_HYAAZ</name>
<evidence type="ECO:0000256" key="13">
    <source>
        <dbReference type="ARBA" id="ARBA00023211"/>
    </source>
</evidence>
<evidence type="ECO:0000256" key="6">
    <source>
        <dbReference type="ARBA" id="ARBA00022679"/>
    </source>
</evidence>
<dbReference type="GO" id="GO:0047223">
    <property type="term" value="F:beta-1,3-galactosyl-O-glycosyl-glycoprotein beta-1,3-N-acetylglucosaminyltransferase activity"/>
    <property type="evidence" value="ECO:0007669"/>
    <property type="project" value="TreeGrafter"/>
</dbReference>
<keyword evidence="11" id="KW-0333">Golgi apparatus</keyword>
<dbReference type="GeneID" id="108674799"/>
<reference evidence="16" key="1">
    <citation type="submission" date="2025-08" db="UniProtKB">
        <authorList>
            <consortium name="RefSeq"/>
        </authorList>
    </citation>
    <scope>IDENTIFICATION</scope>
    <source>
        <tissue evidence="16">Whole organism</tissue>
    </source>
</reference>
<comment type="similarity">
    <text evidence="4">Belongs to the glycosyltransferase 13 family.</text>
</comment>
<dbReference type="Proteomes" id="UP000694843">
    <property type="component" value="Unplaced"/>
</dbReference>
<dbReference type="InterPro" id="IPR029044">
    <property type="entry name" value="Nucleotide-diphossugar_trans"/>
</dbReference>